<dbReference type="PROSITE" id="PS51257">
    <property type="entry name" value="PROKAR_LIPOPROTEIN"/>
    <property type="match status" value="1"/>
</dbReference>
<dbReference type="AlphaFoldDB" id="A0A419ERX6"/>
<accession>A0A419ERX6</accession>
<dbReference type="Proteomes" id="UP000285961">
    <property type="component" value="Unassembled WGS sequence"/>
</dbReference>
<reference evidence="2 3" key="1">
    <citation type="journal article" date="2017" name="ISME J.">
        <title>Energy and carbon metabolisms in a deep terrestrial subsurface fluid microbial community.</title>
        <authorList>
            <person name="Momper L."/>
            <person name="Jungbluth S.P."/>
            <person name="Lee M.D."/>
            <person name="Amend J.P."/>
        </authorList>
    </citation>
    <scope>NUCLEOTIDE SEQUENCE [LARGE SCALE GENOMIC DNA]</scope>
    <source>
        <strain evidence="2">SURF_17</strain>
    </source>
</reference>
<organism evidence="2 3">
    <name type="scientific">Candidatus Abyssobacteria bacterium SURF_17</name>
    <dbReference type="NCBI Taxonomy" id="2093361"/>
    <lineage>
        <taxon>Bacteria</taxon>
        <taxon>Pseudomonadati</taxon>
        <taxon>Candidatus Hydrogenedentota</taxon>
        <taxon>Candidatus Abyssobacteria</taxon>
    </lineage>
</organism>
<sequence>MEPARKGRVPFFYVTGLFLAVCGIVLASSCAHNALNQPDTKVAPPRPQASVSRDAAEGISSDKDGRKFARKDLDELESELERAQTENTLLREENNWLRTEVNRLQQSLADANQAIYSLTRKLDAIFKPNSPGQ</sequence>
<feature type="compositionally biased region" description="Basic and acidic residues" evidence="1">
    <location>
        <begin position="54"/>
        <end position="70"/>
    </location>
</feature>
<feature type="region of interest" description="Disordered" evidence="1">
    <location>
        <begin position="35"/>
        <end position="70"/>
    </location>
</feature>
<evidence type="ECO:0000256" key="1">
    <source>
        <dbReference type="SAM" id="MobiDB-lite"/>
    </source>
</evidence>
<name>A0A419ERX6_9BACT</name>
<dbReference type="EMBL" id="QZKI01000120">
    <property type="protein sequence ID" value="RJP66018.1"/>
    <property type="molecule type" value="Genomic_DNA"/>
</dbReference>
<evidence type="ECO:0000313" key="2">
    <source>
        <dbReference type="EMBL" id="RJP66018.1"/>
    </source>
</evidence>
<protein>
    <submittedName>
        <fullName evidence="2">Uncharacterized protein</fullName>
    </submittedName>
</protein>
<comment type="caution">
    <text evidence="2">The sequence shown here is derived from an EMBL/GenBank/DDBJ whole genome shotgun (WGS) entry which is preliminary data.</text>
</comment>
<proteinExistence type="predicted"/>
<dbReference type="Gene3D" id="1.20.5.1700">
    <property type="match status" value="1"/>
</dbReference>
<gene>
    <name evidence="2" type="ORF">C4532_16640</name>
</gene>
<evidence type="ECO:0000313" key="3">
    <source>
        <dbReference type="Proteomes" id="UP000285961"/>
    </source>
</evidence>